<organism evidence="1 2">
    <name type="scientific">Punica granatum</name>
    <name type="common">Pomegranate</name>
    <dbReference type="NCBI Taxonomy" id="22663"/>
    <lineage>
        <taxon>Eukaryota</taxon>
        <taxon>Viridiplantae</taxon>
        <taxon>Streptophyta</taxon>
        <taxon>Embryophyta</taxon>
        <taxon>Tracheophyta</taxon>
        <taxon>Spermatophyta</taxon>
        <taxon>Magnoliopsida</taxon>
        <taxon>eudicotyledons</taxon>
        <taxon>Gunneridae</taxon>
        <taxon>Pentapetalae</taxon>
        <taxon>rosids</taxon>
        <taxon>malvids</taxon>
        <taxon>Myrtales</taxon>
        <taxon>Lythraceae</taxon>
        <taxon>Punica</taxon>
    </lineage>
</organism>
<protein>
    <submittedName>
        <fullName evidence="1">Uncharacterized protein</fullName>
    </submittedName>
</protein>
<evidence type="ECO:0000313" key="2">
    <source>
        <dbReference type="Proteomes" id="UP000233551"/>
    </source>
</evidence>
<keyword evidence="2" id="KW-1185">Reference proteome</keyword>
<evidence type="ECO:0000313" key="1">
    <source>
        <dbReference type="EMBL" id="PKI40146.1"/>
    </source>
</evidence>
<dbReference type="EMBL" id="PGOL01003661">
    <property type="protein sequence ID" value="PKI40146.1"/>
    <property type="molecule type" value="Genomic_DNA"/>
</dbReference>
<accession>A0A2I0I9V1</accession>
<dbReference type="Proteomes" id="UP000233551">
    <property type="component" value="Unassembled WGS sequence"/>
</dbReference>
<gene>
    <name evidence="1" type="ORF">CRG98_039464</name>
</gene>
<reference evidence="1 2" key="1">
    <citation type="submission" date="2017-11" db="EMBL/GenBank/DDBJ databases">
        <title>De-novo sequencing of pomegranate (Punica granatum L.) genome.</title>
        <authorList>
            <person name="Akparov Z."/>
            <person name="Amiraslanov A."/>
            <person name="Hajiyeva S."/>
            <person name="Abbasov M."/>
            <person name="Kaur K."/>
            <person name="Hamwieh A."/>
            <person name="Solovyev V."/>
            <person name="Salamov A."/>
            <person name="Braich B."/>
            <person name="Kosarev P."/>
            <person name="Mahmoud A."/>
            <person name="Hajiyev E."/>
            <person name="Babayeva S."/>
            <person name="Izzatullayeva V."/>
            <person name="Mammadov A."/>
            <person name="Mammadov A."/>
            <person name="Sharifova S."/>
            <person name="Ojaghi J."/>
            <person name="Eynullazada K."/>
            <person name="Bayramov B."/>
            <person name="Abdulazimova A."/>
            <person name="Shahmuradov I."/>
        </authorList>
    </citation>
    <scope>NUCLEOTIDE SEQUENCE [LARGE SCALE GENOMIC DNA]</scope>
    <source>
        <strain evidence="2">cv. AG2017</strain>
        <tissue evidence="1">Leaf</tissue>
    </source>
</reference>
<proteinExistence type="predicted"/>
<name>A0A2I0I9V1_PUNGR</name>
<sequence>MGVTANHQPPHEVTCILCSSQRSRGGGWWLAATLVKPLKSPLEEIGHHAPPRDPLLATSLLHEIAGIESATPRNLIAPFLEIGVLGDVEPLLPVNLTGRFP</sequence>
<dbReference type="AlphaFoldDB" id="A0A2I0I9V1"/>
<comment type="caution">
    <text evidence="1">The sequence shown here is derived from an EMBL/GenBank/DDBJ whole genome shotgun (WGS) entry which is preliminary data.</text>
</comment>